<dbReference type="InterPro" id="IPR047196">
    <property type="entry name" value="YidC_ALB_C"/>
</dbReference>
<dbReference type="InterPro" id="IPR001708">
    <property type="entry name" value="YidC/ALB3/OXA1/COX18"/>
</dbReference>
<feature type="transmembrane region" description="Helical" evidence="13">
    <location>
        <begin position="518"/>
        <end position="537"/>
    </location>
</feature>
<feature type="compositionally biased region" description="Polar residues" evidence="14">
    <location>
        <begin position="48"/>
        <end position="63"/>
    </location>
</feature>
<evidence type="ECO:0000313" key="18">
    <source>
        <dbReference type="Proteomes" id="UP000184048"/>
    </source>
</evidence>
<keyword evidence="7 13" id="KW-0653">Protein transport</keyword>
<keyword evidence="4 13" id="KW-0813">Transport</keyword>
<dbReference type="STRING" id="1121884.SAMN02745131_03738"/>
<feature type="domain" description="Membrane insertase YidC N-terminal" evidence="16">
    <location>
        <begin position="86"/>
        <end position="343"/>
    </location>
</feature>
<feature type="domain" description="Membrane insertase YidC/Oxa/ALB C-terminal" evidence="15">
    <location>
        <begin position="366"/>
        <end position="561"/>
    </location>
</feature>
<keyword evidence="6 13" id="KW-0812">Transmembrane</keyword>
<comment type="subunit">
    <text evidence="13">Interacts with the Sec translocase complex via SecD. Specifically interacts with transmembrane segments of nascent integral membrane proteins during membrane integration.</text>
</comment>
<dbReference type="NCBIfam" id="TIGR03592">
    <property type="entry name" value="yidC_oxa1_cterm"/>
    <property type="match status" value="1"/>
</dbReference>
<dbReference type="InterPro" id="IPR028053">
    <property type="entry name" value="Membr_insert_YidC_N"/>
</dbReference>
<keyword evidence="8 13" id="KW-1133">Transmembrane helix</keyword>
<dbReference type="RefSeq" id="WP_072836859.1">
    <property type="nucleotide sequence ID" value="NZ_FQUU01000021.1"/>
</dbReference>
<evidence type="ECO:0000256" key="4">
    <source>
        <dbReference type="ARBA" id="ARBA00022448"/>
    </source>
</evidence>
<dbReference type="PRINTS" id="PR00701">
    <property type="entry name" value="60KDINNERMP"/>
</dbReference>
<evidence type="ECO:0000256" key="5">
    <source>
        <dbReference type="ARBA" id="ARBA00022475"/>
    </source>
</evidence>
<keyword evidence="18" id="KW-1185">Reference proteome</keyword>
<dbReference type="InterPro" id="IPR038221">
    <property type="entry name" value="YidC_periplasmic_sf"/>
</dbReference>
<evidence type="ECO:0000256" key="14">
    <source>
        <dbReference type="SAM" id="MobiDB-lite"/>
    </source>
</evidence>
<dbReference type="EMBL" id="FQUU01000021">
    <property type="protein sequence ID" value="SHF86831.1"/>
    <property type="molecule type" value="Genomic_DNA"/>
</dbReference>
<keyword evidence="5 13" id="KW-1003">Cell membrane</keyword>
<feature type="transmembrane region" description="Helical" evidence="13">
    <location>
        <begin position="366"/>
        <end position="386"/>
    </location>
</feature>
<evidence type="ECO:0000313" key="17">
    <source>
        <dbReference type="EMBL" id="SHF86831.1"/>
    </source>
</evidence>
<dbReference type="NCBIfam" id="NF002356">
    <property type="entry name" value="PRK01318.2-3"/>
    <property type="match status" value="1"/>
</dbReference>
<dbReference type="OrthoDB" id="9780552at2"/>
<accession>A0A1M5F705</accession>
<gene>
    <name evidence="13" type="primary">yidC</name>
    <name evidence="17" type="ORF">SAMN02745131_03738</name>
</gene>
<dbReference type="InterPro" id="IPR019998">
    <property type="entry name" value="Membr_insert_YidC"/>
</dbReference>
<evidence type="ECO:0000256" key="10">
    <source>
        <dbReference type="ARBA" id="ARBA00023186"/>
    </source>
</evidence>
<reference evidence="17 18" key="1">
    <citation type="submission" date="2016-11" db="EMBL/GenBank/DDBJ databases">
        <authorList>
            <person name="Jaros S."/>
            <person name="Januszkiewicz K."/>
            <person name="Wedrychowicz H."/>
        </authorList>
    </citation>
    <scope>NUCLEOTIDE SEQUENCE [LARGE SCALE GENOMIC DNA]</scope>
    <source>
        <strain evidence="17 18">DSM 18119</strain>
    </source>
</reference>
<keyword evidence="9 13" id="KW-0472">Membrane</keyword>
<evidence type="ECO:0000256" key="7">
    <source>
        <dbReference type="ARBA" id="ARBA00022927"/>
    </source>
</evidence>
<dbReference type="Proteomes" id="UP000184048">
    <property type="component" value="Unassembled WGS sequence"/>
</dbReference>
<dbReference type="PANTHER" id="PTHR12428:SF65">
    <property type="entry name" value="CYTOCHROME C OXIDASE ASSEMBLY PROTEIN COX18, MITOCHONDRIAL"/>
    <property type="match status" value="1"/>
</dbReference>
<dbReference type="HAMAP" id="MF_01810">
    <property type="entry name" value="YidC_type1"/>
    <property type="match status" value="1"/>
</dbReference>
<feature type="transmembrane region" description="Helical" evidence="13">
    <location>
        <begin position="428"/>
        <end position="452"/>
    </location>
</feature>
<name>A0A1M5F705_9BACT</name>
<feature type="transmembrane region" description="Helical" evidence="13">
    <location>
        <begin position="543"/>
        <end position="564"/>
    </location>
</feature>
<evidence type="ECO:0000256" key="3">
    <source>
        <dbReference type="ARBA" id="ARBA00015325"/>
    </source>
</evidence>
<keyword evidence="10 13" id="KW-0143">Chaperone</keyword>
<dbReference type="CDD" id="cd20070">
    <property type="entry name" value="5TM_YidC_Alb3"/>
    <property type="match status" value="1"/>
</dbReference>
<organism evidence="17 18">
    <name type="scientific">Flavisolibacter ginsengisoli DSM 18119</name>
    <dbReference type="NCBI Taxonomy" id="1121884"/>
    <lineage>
        <taxon>Bacteria</taxon>
        <taxon>Pseudomonadati</taxon>
        <taxon>Bacteroidota</taxon>
        <taxon>Chitinophagia</taxon>
        <taxon>Chitinophagales</taxon>
        <taxon>Chitinophagaceae</taxon>
        <taxon>Flavisolibacter</taxon>
    </lineage>
</organism>
<proteinExistence type="inferred from homology"/>
<dbReference type="GO" id="GO:0032977">
    <property type="term" value="F:membrane insertase activity"/>
    <property type="evidence" value="ECO:0007669"/>
    <property type="project" value="InterPro"/>
</dbReference>
<evidence type="ECO:0000256" key="11">
    <source>
        <dbReference type="ARBA" id="ARBA00033245"/>
    </source>
</evidence>
<evidence type="ECO:0000259" key="16">
    <source>
        <dbReference type="Pfam" id="PF14849"/>
    </source>
</evidence>
<dbReference type="GO" id="GO:0015031">
    <property type="term" value="P:protein transport"/>
    <property type="evidence" value="ECO:0007669"/>
    <property type="project" value="UniProtKB-KW"/>
</dbReference>
<dbReference type="Pfam" id="PF02096">
    <property type="entry name" value="60KD_IMP"/>
    <property type="match status" value="1"/>
</dbReference>
<dbReference type="Pfam" id="PF14849">
    <property type="entry name" value="YidC_periplas"/>
    <property type="match status" value="1"/>
</dbReference>
<evidence type="ECO:0000256" key="9">
    <source>
        <dbReference type="ARBA" id="ARBA00023136"/>
    </source>
</evidence>
<evidence type="ECO:0000256" key="8">
    <source>
        <dbReference type="ARBA" id="ARBA00022989"/>
    </source>
</evidence>
<feature type="transmembrane region" description="Helical" evidence="13">
    <location>
        <begin position="7"/>
        <end position="24"/>
    </location>
</feature>
<dbReference type="NCBIfam" id="TIGR03593">
    <property type="entry name" value="yidC_nterm"/>
    <property type="match status" value="1"/>
</dbReference>
<evidence type="ECO:0000259" key="15">
    <source>
        <dbReference type="Pfam" id="PF02096"/>
    </source>
</evidence>
<evidence type="ECO:0000256" key="13">
    <source>
        <dbReference type="HAMAP-Rule" id="MF_01810"/>
    </source>
</evidence>
<feature type="transmembrane region" description="Helical" evidence="13">
    <location>
        <begin position="488"/>
        <end position="506"/>
    </location>
</feature>
<evidence type="ECO:0000256" key="12">
    <source>
        <dbReference type="ARBA" id="ARBA00033342"/>
    </source>
</evidence>
<dbReference type="GO" id="GO:0005886">
    <property type="term" value="C:plasma membrane"/>
    <property type="evidence" value="ECO:0007669"/>
    <property type="project" value="UniProtKB-SubCell"/>
</dbReference>
<comment type="subcellular location">
    <subcellularLocation>
        <location evidence="1">Cell inner membrane</location>
        <topology evidence="1">Multi-pass membrane protein</topology>
    </subcellularLocation>
    <subcellularLocation>
        <location evidence="13">Cell membrane</location>
        <topology evidence="13">Multi-pass membrane protein</topology>
    </subcellularLocation>
</comment>
<evidence type="ECO:0000256" key="6">
    <source>
        <dbReference type="ARBA" id="ARBA00022692"/>
    </source>
</evidence>
<dbReference type="InterPro" id="IPR028055">
    <property type="entry name" value="YidC/Oxa/ALB_C"/>
</dbReference>
<dbReference type="GO" id="GO:0051205">
    <property type="term" value="P:protein insertion into membrane"/>
    <property type="evidence" value="ECO:0007669"/>
    <property type="project" value="TreeGrafter"/>
</dbReference>
<dbReference type="PANTHER" id="PTHR12428">
    <property type="entry name" value="OXA1"/>
    <property type="match status" value="1"/>
</dbReference>
<dbReference type="AlphaFoldDB" id="A0A1M5F705"/>
<comment type="function">
    <text evidence="13">Required for the insertion and/or proper folding and/or complex formation of integral membrane proteins into the membrane. Involved in integration of membrane proteins that insert both dependently and independently of the Sec translocase complex, as well as at least some lipoproteins. Aids folding of multispanning membrane proteins.</text>
</comment>
<dbReference type="Gene3D" id="2.70.98.90">
    <property type="match status" value="1"/>
</dbReference>
<evidence type="ECO:0000256" key="1">
    <source>
        <dbReference type="ARBA" id="ARBA00004429"/>
    </source>
</evidence>
<dbReference type="CDD" id="cd19961">
    <property type="entry name" value="EcYidC-like_peri"/>
    <property type="match status" value="1"/>
</dbReference>
<protein>
    <recommendedName>
        <fullName evidence="3 13">Membrane protein insertase YidC</fullName>
    </recommendedName>
    <alternativeName>
        <fullName evidence="12 13">Foldase YidC</fullName>
    </alternativeName>
    <alternativeName>
        <fullName evidence="11 13">Membrane integrase YidC</fullName>
    </alternativeName>
    <alternativeName>
        <fullName evidence="13">Membrane protein YidC</fullName>
    </alternativeName>
</protein>
<evidence type="ECO:0000256" key="2">
    <source>
        <dbReference type="ARBA" id="ARBA00010527"/>
    </source>
</evidence>
<sequence>MNFDRNTVIGFVVLALLFFGYFYFNNQQQVAYQKQRAKQDSIAKANQPKITTTPQRTDSLGTDSIQRPAIAGDFGAYSTGTEQTTVVENDVIKVTFSNKGGQPKSVELKNFKAPDSNNVKLASSSFDKIDYTIIPAPNTTASISSFYFTGGQVTKNADNSTVITYELPSAGKTIRHQFILKPGYMLDFNLEITGADQLLSNNTLNLTWQNKAIQLQKDLKYERQQSQVSYRVDGEYDHSSAMSSNTEEFKKPVNWVSVKQQFFNTTLIAKNNFTSGSIDWTAPATTDSNTVVQAIANLKVHVPSANASIPLSIYYGPTDYKILKAYGNDMEDMVNLGSGIFSFVKYINRWVILPVFDFFTKFAHNYGIVILLLTLFIRLLISPLTYSSYLSGAKMKVLRPEIEQLKAKYGSDQQQISMEQMKLFREAGVNPLGGCIPGLLQVPIFFALYSFFNSNVALRGKNFLWADDLSQYDSIIHFGFNMPLLGNHLSLFTITAVATSFLISIYSMSMTPDQGNPVLKYMPYFFPIVLLFVFNGLPSGLTWYYTISNIITLTLQFIIQNYIIDHDKILAKIEVNRKKPKTKTKWAERLEQMQEQQKKMQDMQKKNKN</sequence>
<feature type="region of interest" description="Disordered" evidence="14">
    <location>
        <begin position="42"/>
        <end position="63"/>
    </location>
</feature>
<comment type="similarity">
    <text evidence="2 13">Belongs to the OXA1/ALB3/YidC family. Type 1 subfamily.</text>
</comment>